<protein>
    <submittedName>
        <fullName evidence="2">Uncharacterized protein</fullName>
    </submittedName>
</protein>
<keyword evidence="1" id="KW-0472">Membrane</keyword>
<keyword evidence="1" id="KW-0812">Transmembrane</keyword>
<proteinExistence type="predicted"/>
<accession>F2IGG6</accession>
<evidence type="ECO:0000313" key="2">
    <source>
        <dbReference type="EMBL" id="AEA42572.1"/>
    </source>
</evidence>
<name>F2IGG6_FLUTR</name>
<organism evidence="2 5">
    <name type="scientific">Fluviicola taffensis (strain DSM 16823 / NCIMB 13979 / RW262)</name>
    <dbReference type="NCBI Taxonomy" id="755732"/>
    <lineage>
        <taxon>Bacteria</taxon>
        <taxon>Pseudomonadati</taxon>
        <taxon>Bacteroidota</taxon>
        <taxon>Flavobacteriia</taxon>
        <taxon>Flavobacteriales</taxon>
        <taxon>Crocinitomicaceae</taxon>
        <taxon>Fluviicola</taxon>
    </lineage>
</organism>
<dbReference type="AlphaFoldDB" id="F2IGG6"/>
<feature type="transmembrane region" description="Helical" evidence="1">
    <location>
        <begin position="34"/>
        <end position="51"/>
    </location>
</feature>
<sequence length="60" mass="6431">MTPHQDTTTVAGTVTGTVFTIAANIDSQDFSKTVILACVGAVASFIVSLILKRIWKYLSE</sequence>
<reference evidence="5" key="2">
    <citation type="submission" date="2011-02" db="EMBL/GenBank/DDBJ databases">
        <title>The complete genome of Fluviicola taffensis DSM 16823.</title>
        <authorList>
            <consortium name="US DOE Joint Genome Institute (JGI-PGF)"/>
            <person name="Lucas S."/>
            <person name="Copeland A."/>
            <person name="Lapidus A."/>
            <person name="Bruce D."/>
            <person name="Goodwin L."/>
            <person name="Pitluck S."/>
            <person name="Kyrpides N."/>
            <person name="Mavromatis K."/>
            <person name="Ivanova N."/>
            <person name="Mikhailova N."/>
            <person name="Pagani I."/>
            <person name="Chertkov O."/>
            <person name="Detter J.C."/>
            <person name="Han C."/>
            <person name="Tapia R."/>
            <person name="Land M."/>
            <person name="Hauser L."/>
            <person name="Markowitz V."/>
            <person name="Cheng J.-F."/>
            <person name="Hugenholtz P."/>
            <person name="Woyke T."/>
            <person name="Wu D."/>
            <person name="Tindall B."/>
            <person name="Pomrenke H.G."/>
            <person name="Brambilla E."/>
            <person name="Klenk H.-P."/>
            <person name="Eisen J.A."/>
        </authorList>
    </citation>
    <scope>NUCLEOTIDE SEQUENCE [LARGE SCALE GENOMIC DNA]</scope>
    <source>
        <strain evidence="5">DSM 16823 / RW262 / RW262</strain>
    </source>
</reference>
<gene>
    <name evidence="2" type="ordered locus">Fluta_0567</name>
    <name evidence="3" type="ordered locus">Fluta_1706</name>
    <name evidence="4" type="ordered locus">Fluta_2995</name>
</gene>
<keyword evidence="5" id="KW-1185">Reference proteome</keyword>
<dbReference type="HOGENOM" id="CLU_203777_0_0_10"/>
<dbReference type="EMBL" id="CP002542">
    <property type="protein sequence ID" value="AEA42572.1"/>
    <property type="molecule type" value="Genomic_DNA"/>
</dbReference>
<evidence type="ECO:0000313" key="3">
    <source>
        <dbReference type="EMBL" id="AEA43698.1"/>
    </source>
</evidence>
<dbReference type="RefSeq" id="WP_013685345.1">
    <property type="nucleotide sequence ID" value="NC_015321.1"/>
</dbReference>
<dbReference type="OrthoDB" id="1452636at2"/>
<dbReference type="KEGG" id="fte:Fluta_2995"/>
<keyword evidence="1" id="KW-1133">Transmembrane helix</keyword>
<dbReference type="EMBL" id="CP002542">
    <property type="protein sequence ID" value="AEA43698.1"/>
    <property type="molecule type" value="Genomic_DNA"/>
</dbReference>
<dbReference type="Proteomes" id="UP000007463">
    <property type="component" value="Chromosome"/>
</dbReference>
<reference evidence="2 5" key="1">
    <citation type="journal article" date="2011" name="Stand. Genomic Sci.">
        <title>Complete genome sequence of the gliding freshwater bacterium Fluviicola taffensis type strain (RW262).</title>
        <authorList>
            <person name="Woyke T."/>
            <person name="Chertkov O."/>
            <person name="Lapidus A."/>
            <person name="Nolan M."/>
            <person name="Lucas S."/>
            <person name="Del Rio T.G."/>
            <person name="Tice H."/>
            <person name="Cheng J.F."/>
            <person name="Tapia R."/>
            <person name="Han C."/>
            <person name="Goodwin L."/>
            <person name="Pitluck S."/>
            <person name="Liolios K."/>
            <person name="Pagani I."/>
            <person name="Ivanova N."/>
            <person name="Huntemann M."/>
            <person name="Mavromatis K."/>
            <person name="Mikhailova N."/>
            <person name="Pati A."/>
            <person name="Chen A."/>
            <person name="Palaniappan K."/>
            <person name="Land M."/>
            <person name="Hauser L."/>
            <person name="Brambilla E.M."/>
            <person name="Rohde M."/>
            <person name="Mwirichia R."/>
            <person name="Sikorski J."/>
            <person name="Tindall B.J."/>
            <person name="Goker M."/>
            <person name="Bristow J."/>
            <person name="Eisen J.A."/>
            <person name="Markowitz V."/>
            <person name="Hugenholtz P."/>
            <person name="Klenk H.P."/>
            <person name="Kyrpides N.C."/>
        </authorList>
    </citation>
    <scope>NUCLEOTIDE SEQUENCE [LARGE SCALE GENOMIC DNA]</scope>
    <source>
        <strain evidence="2">DSM 16823</strain>
        <strain evidence="5">DSM 16823 / RW262 / RW262</strain>
    </source>
</reference>
<dbReference type="EMBL" id="CP002542">
    <property type="protein sequence ID" value="AEA44974.1"/>
    <property type="molecule type" value="Genomic_DNA"/>
</dbReference>
<evidence type="ECO:0000313" key="5">
    <source>
        <dbReference type="Proteomes" id="UP000007463"/>
    </source>
</evidence>
<dbReference type="KEGG" id="fte:Fluta_0567"/>
<evidence type="ECO:0000313" key="4">
    <source>
        <dbReference type="EMBL" id="AEA44974.1"/>
    </source>
</evidence>
<dbReference type="STRING" id="755732.Fluta_0567"/>
<dbReference type="KEGG" id="fte:Fluta_1706"/>
<evidence type="ECO:0000256" key="1">
    <source>
        <dbReference type="SAM" id="Phobius"/>
    </source>
</evidence>